<keyword evidence="3" id="KW-0328">Glycosyltransferase</keyword>
<dbReference type="EMBL" id="BEHY01000078">
    <property type="protein sequence ID" value="GBD09892.1"/>
    <property type="molecule type" value="Genomic_DNA"/>
</dbReference>
<evidence type="ECO:0000256" key="1">
    <source>
        <dbReference type="ARBA" id="ARBA00004651"/>
    </source>
</evidence>
<gene>
    <name evidence="10" type="ORF">HRbin22_02154</name>
</gene>
<dbReference type="GO" id="GO:0009103">
    <property type="term" value="P:lipopolysaccharide biosynthetic process"/>
    <property type="evidence" value="ECO:0007669"/>
    <property type="project" value="UniProtKB-ARBA"/>
</dbReference>
<dbReference type="PANTHER" id="PTHR33908">
    <property type="entry name" value="MANNOSYLTRANSFERASE YKCB-RELATED"/>
    <property type="match status" value="1"/>
</dbReference>
<name>A0A2H5Y8Y2_9CHLR</name>
<feature type="transmembrane region" description="Helical" evidence="8">
    <location>
        <begin position="6"/>
        <end position="27"/>
    </location>
</feature>
<feature type="transmembrane region" description="Helical" evidence="8">
    <location>
        <begin position="39"/>
        <end position="60"/>
    </location>
</feature>
<sequence length="539" mass="59921">MSVEVPLFSFLAGLGLSFGAGRMIRALLRPSRRRPDPRLLLLVLLAFALRAGSLTVQPLWRDEVDALRFGRDLSMEIAEAFRRGDGAGWERLAALLTRPGFNGPLYFLGLFQWVRLAGDSEFALRFPSVGLGTLAVALGFALFRRYLPATAARLTAWFLTMAPFLVWYGQEAKMYALLVFLFLAAWGAQEAARRDPTGWVEASLWLLLGLYSHILFVLFLPAFLALIWIRKGWPWKALIGVVAAGLLLLIADLPLLRWQIGQVLQWDGGIRPICGETGFPRVTPWDGWGMLAWGAAVGVWGGFPDWGLLPLSAGMALGILAGRVSWRVRGGLTLWAFGPWALLSLLSLCRPLFVERYLIAALPAWFALAAIGWERIPGRIGRAMALALVLAPMTMGLWAQAATPIKSDFRSAARVVAAGYQPGELILFHIGYIQYVFDYYFRQPYEGAWAPATNFRTPEGTYLLGEGEVAARMAALVQGRSVVWLIYSEASMWDDRDLVRRWLEAHGRLTGRWVFQLVEVRRYELPSGSPGFSPLPIAP</sequence>
<evidence type="ECO:0000256" key="5">
    <source>
        <dbReference type="ARBA" id="ARBA00022692"/>
    </source>
</evidence>
<keyword evidence="2" id="KW-1003">Cell membrane</keyword>
<feature type="domain" description="Glycosyltransferase RgtA/B/C/D-like" evidence="9">
    <location>
        <begin position="114"/>
        <end position="258"/>
    </location>
</feature>
<dbReference type="Proteomes" id="UP000236642">
    <property type="component" value="Unassembled WGS sequence"/>
</dbReference>
<evidence type="ECO:0000256" key="2">
    <source>
        <dbReference type="ARBA" id="ARBA00022475"/>
    </source>
</evidence>
<feature type="transmembrane region" description="Helical" evidence="8">
    <location>
        <begin position="359"/>
        <end position="376"/>
    </location>
</feature>
<keyword evidence="4" id="KW-0808">Transferase</keyword>
<feature type="transmembrane region" description="Helical" evidence="8">
    <location>
        <begin position="204"/>
        <end position="229"/>
    </location>
</feature>
<feature type="transmembrane region" description="Helical" evidence="8">
    <location>
        <begin position="122"/>
        <end position="143"/>
    </location>
</feature>
<dbReference type="PANTHER" id="PTHR33908:SF3">
    <property type="entry name" value="UNDECAPRENYL PHOSPHATE-ALPHA-4-AMINO-4-DEOXY-L-ARABINOSE ARABINOSYL TRANSFERASE"/>
    <property type="match status" value="1"/>
</dbReference>
<feature type="transmembrane region" description="Helical" evidence="8">
    <location>
        <begin position="383"/>
        <end position="401"/>
    </location>
</feature>
<keyword evidence="5 8" id="KW-0812">Transmembrane</keyword>
<feature type="transmembrane region" description="Helical" evidence="8">
    <location>
        <begin position="174"/>
        <end position="192"/>
    </location>
</feature>
<dbReference type="AlphaFoldDB" id="A0A2H5Y8Y2"/>
<reference evidence="11" key="1">
    <citation type="submission" date="2017-09" db="EMBL/GenBank/DDBJ databases">
        <title>Metaegenomics of thermophilic ammonia-oxidizing enrichment culture.</title>
        <authorList>
            <person name="Kato S."/>
            <person name="Suzuki K."/>
        </authorList>
    </citation>
    <scope>NUCLEOTIDE SEQUENCE [LARGE SCALE GENOMIC DNA]</scope>
</reference>
<proteinExistence type="predicted"/>
<evidence type="ECO:0000256" key="7">
    <source>
        <dbReference type="ARBA" id="ARBA00023136"/>
    </source>
</evidence>
<comment type="caution">
    <text evidence="10">The sequence shown here is derived from an EMBL/GenBank/DDBJ whole genome shotgun (WGS) entry which is preliminary data.</text>
</comment>
<evidence type="ECO:0000256" key="4">
    <source>
        <dbReference type="ARBA" id="ARBA00022679"/>
    </source>
</evidence>
<dbReference type="GO" id="GO:0010041">
    <property type="term" value="P:response to iron(III) ion"/>
    <property type="evidence" value="ECO:0007669"/>
    <property type="project" value="TreeGrafter"/>
</dbReference>
<keyword evidence="6 8" id="KW-1133">Transmembrane helix</keyword>
<dbReference type="GO" id="GO:0005886">
    <property type="term" value="C:plasma membrane"/>
    <property type="evidence" value="ECO:0007669"/>
    <property type="project" value="UniProtKB-SubCell"/>
</dbReference>
<dbReference type="InterPro" id="IPR038731">
    <property type="entry name" value="RgtA/B/C-like"/>
</dbReference>
<evidence type="ECO:0000259" key="9">
    <source>
        <dbReference type="Pfam" id="PF13231"/>
    </source>
</evidence>
<evidence type="ECO:0000313" key="11">
    <source>
        <dbReference type="Proteomes" id="UP000236642"/>
    </source>
</evidence>
<comment type="subcellular location">
    <subcellularLocation>
        <location evidence="1">Cell membrane</location>
        <topology evidence="1">Multi-pass membrane protein</topology>
    </subcellularLocation>
</comment>
<feature type="transmembrane region" description="Helical" evidence="8">
    <location>
        <begin position="235"/>
        <end position="256"/>
    </location>
</feature>
<dbReference type="GO" id="GO:0016763">
    <property type="term" value="F:pentosyltransferase activity"/>
    <property type="evidence" value="ECO:0007669"/>
    <property type="project" value="TreeGrafter"/>
</dbReference>
<evidence type="ECO:0000313" key="10">
    <source>
        <dbReference type="EMBL" id="GBD09892.1"/>
    </source>
</evidence>
<accession>A0A2H5Y8Y2</accession>
<keyword evidence="7 8" id="KW-0472">Membrane</keyword>
<feature type="transmembrane region" description="Helical" evidence="8">
    <location>
        <begin position="309"/>
        <end position="326"/>
    </location>
</feature>
<evidence type="ECO:0000256" key="8">
    <source>
        <dbReference type="SAM" id="Phobius"/>
    </source>
</evidence>
<organism evidence="10 11">
    <name type="scientific">Candidatus Thermoflexus japonica</name>
    <dbReference type="NCBI Taxonomy" id="2035417"/>
    <lineage>
        <taxon>Bacteria</taxon>
        <taxon>Bacillati</taxon>
        <taxon>Chloroflexota</taxon>
        <taxon>Thermoflexia</taxon>
        <taxon>Thermoflexales</taxon>
        <taxon>Thermoflexaceae</taxon>
        <taxon>Thermoflexus</taxon>
    </lineage>
</organism>
<protein>
    <recommendedName>
        <fullName evidence="9">Glycosyltransferase RgtA/B/C/D-like domain-containing protein</fullName>
    </recommendedName>
</protein>
<dbReference type="Pfam" id="PF13231">
    <property type="entry name" value="PMT_2"/>
    <property type="match status" value="1"/>
</dbReference>
<feature type="transmembrane region" description="Helical" evidence="8">
    <location>
        <begin position="333"/>
        <end position="353"/>
    </location>
</feature>
<evidence type="ECO:0000256" key="6">
    <source>
        <dbReference type="ARBA" id="ARBA00022989"/>
    </source>
</evidence>
<evidence type="ECO:0000256" key="3">
    <source>
        <dbReference type="ARBA" id="ARBA00022676"/>
    </source>
</evidence>
<dbReference type="InterPro" id="IPR050297">
    <property type="entry name" value="LipidA_mod_glycosyltrf_83"/>
</dbReference>